<name>A0A2G8RJV6_9RHOB</name>
<sequence>MAAPRLSRLHVAALCLGLIMAIAAIAVLQTARLGVTATNFAITTTPVTRYARPDADGPPVVIAHGFAGSRQIMQAYAYTLARAGYVAYAFDFEGHGQNPVPMSGDVSSIDGTTRLLVNQTRQVIEATQSPDQKTALLGHSMATDLLVRSIGPETGPVVLLSAFSQEITPDSPNDLLLLTGAWEPGLRDFALKALQMVDPAARDGDTATRDDLRRRARIVPYADHVSILHARSAQRAALDWLDSYYGRSSSVTIWPTGWALLVLLGSIVLLAAPLSRLLPQTALPPRRRLGPAQIALLTLLPAIAAPLIAVPLNPGWLPVLVADYLALHLLVFGVVQLALLWRFGVPFGPVSARGLLALLVWGLAVFGLALGRYGINFWPDLQRLWIIAALCLGAVPFMLADALVSYGAPFWQRLLARIGFLASLGLAVALDFQGLFFLLMIAPIIALFYIIFGLMGRCVAGRSGPAAAGLALGIVLAWALGVSFPMFSA</sequence>
<dbReference type="InterPro" id="IPR029058">
    <property type="entry name" value="AB_hydrolase_fold"/>
</dbReference>
<dbReference type="EMBL" id="AWWI01000027">
    <property type="protein sequence ID" value="PIL21691.1"/>
    <property type="molecule type" value="Genomic_DNA"/>
</dbReference>
<comment type="caution">
    <text evidence="3">The sequence shown here is derived from an EMBL/GenBank/DDBJ whole genome shotgun (WGS) entry which is preliminary data.</text>
</comment>
<feature type="transmembrane region" description="Helical" evidence="1">
    <location>
        <begin position="355"/>
        <end position="378"/>
    </location>
</feature>
<evidence type="ECO:0000256" key="1">
    <source>
        <dbReference type="SAM" id="Phobius"/>
    </source>
</evidence>
<evidence type="ECO:0000259" key="2">
    <source>
        <dbReference type="Pfam" id="PF12146"/>
    </source>
</evidence>
<feature type="transmembrane region" description="Helical" evidence="1">
    <location>
        <begin position="294"/>
        <end position="312"/>
    </location>
</feature>
<feature type="domain" description="Serine aminopeptidase S33" evidence="2">
    <location>
        <begin position="60"/>
        <end position="141"/>
    </location>
</feature>
<reference evidence="3 4" key="1">
    <citation type="submission" date="2013-09" db="EMBL/GenBank/DDBJ databases">
        <title>Genome sequencing of Phaeobacter antarcticus sp. nov. SM1211.</title>
        <authorList>
            <person name="Zhang X.-Y."/>
            <person name="Liu C."/>
            <person name="Chen X.-L."/>
            <person name="Xie B.-B."/>
            <person name="Qin Q.-L."/>
            <person name="Rong J.-C."/>
            <person name="Zhang Y.-Z."/>
        </authorList>
    </citation>
    <scope>NUCLEOTIDE SEQUENCE [LARGE SCALE GENOMIC DNA]</scope>
    <source>
        <strain evidence="3 4">SM1211</strain>
    </source>
</reference>
<dbReference type="InterPro" id="IPR022742">
    <property type="entry name" value="Hydrolase_4"/>
</dbReference>
<dbReference type="Proteomes" id="UP000231259">
    <property type="component" value="Unassembled WGS sequence"/>
</dbReference>
<protein>
    <recommendedName>
        <fullName evidence="2">Serine aminopeptidase S33 domain-containing protein</fullName>
    </recommendedName>
</protein>
<accession>A0A2G8RJV6</accession>
<evidence type="ECO:0000313" key="3">
    <source>
        <dbReference type="EMBL" id="PIL21691.1"/>
    </source>
</evidence>
<dbReference type="Gene3D" id="3.40.50.1820">
    <property type="entry name" value="alpha/beta hydrolase"/>
    <property type="match status" value="1"/>
</dbReference>
<feature type="transmembrane region" description="Helical" evidence="1">
    <location>
        <begin position="253"/>
        <end position="274"/>
    </location>
</feature>
<feature type="transmembrane region" description="Helical" evidence="1">
    <location>
        <begin position="436"/>
        <end position="455"/>
    </location>
</feature>
<evidence type="ECO:0000313" key="4">
    <source>
        <dbReference type="Proteomes" id="UP000231259"/>
    </source>
</evidence>
<organism evidence="3 4">
    <name type="scientific">Puniceibacterium antarcticum</name>
    <dbReference type="NCBI Taxonomy" id="1206336"/>
    <lineage>
        <taxon>Bacteria</taxon>
        <taxon>Pseudomonadati</taxon>
        <taxon>Pseudomonadota</taxon>
        <taxon>Alphaproteobacteria</taxon>
        <taxon>Rhodobacterales</taxon>
        <taxon>Paracoccaceae</taxon>
        <taxon>Puniceibacterium</taxon>
    </lineage>
</organism>
<keyword evidence="1" id="KW-0472">Membrane</keyword>
<dbReference type="SUPFAM" id="SSF53474">
    <property type="entry name" value="alpha/beta-Hydrolases"/>
    <property type="match status" value="1"/>
</dbReference>
<feature type="transmembrane region" description="Helical" evidence="1">
    <location>
        <begin position="467"/>
        <end position="487"/>
    </location>
</feature>
<feature type="transmembrane region" description="Helical" evidence="1">
    <location>
        <begin position="414"/>
        <end position="430"/>
    </location>
</feature>
<dbReference type="AlphaFoldDB" id="A0A2G8RJV6"/>
<dbReference type="Pfam" id="PF12146">
    <property type="entry name" value="Hydrolase_4"/>
    <property type="match status" value="1"/>
</dbReference>
<proteinExistence type="predicted"/>
<dbReference type="RefSeq" id="WP_218967612.1">
    <property type="nucleotide sequence ID" value="NZ_AWWI01000027.1"/>
</dbReference>
<keyword evidence="4" id="KW-1185">Reference proteome</keyword>
<keyword evidence="1" id="KW-0812">Transmembrane</keyword>
<feature type="transmembrane region" description="Helical" evidence="1">
    <location>
        <begin position="384"/>
        <end position="407"/>
    </location>
</feature>
<feature type="transmembrane region" description="Helical" evidence="1">
    <location>
        <begin position="324"/>
        <end position="343"/>
    </location>
</feature>
<gene>
    <name evidence="3" type="ORF">P775_03245</name>
</gene>
<keyword evidence="1" id="KW-1133">Transmembrane helix</keyword>